<dbReference type="InterPro" id="IPR000847">
    <property type="entry name" value="LysR_HTH_N"/>
</dbReference>
<accession>A0A506PN66</accession>
<dbReference type="InterPro" id="IPR005119">
    <property type="entry name" value="LysR_subst-bd"/>
</dbReference>
<dbReference type="OrthoDB" id="9785745at2"/>
<keyword evidence="7" id="KW-1185">Reference proteome</keyword>
<dbReference type="Proteomes" id="UP000317332">
    <property type="component" value="Unassembled WGS sequence"/>
</dbReference>
<dbReference type="SUPFAM" id="SSF53850">
    <property type="entry name" value="Periplasmic binding protein-like II"/>
    <property type="match status" value="1"/>
</dbReference>
<dbReference type="PANTHER" id="PTHR30126:SF5">
    <property type="entry name" value="HTH-TYPE TRANSCRIPTIONAL ACTIVATOR CMPR"/>
    <property type="match status" value="1"/>
</dbReference>
<dbReference type="PANTHER" id="PTHR30126">
    <property type="entry name" value="HTH-TYPE TRANSCRIPTIONAL REGULATOR"/>
    <property type="match status" value="1"/>
</dbReference>
<keyword evidence="2" id="KW-0805">Transcription regulation</keyword>
<comment type="caution">
    <text evidence="6">The sequence shown here is derived from an EMBL/GenBank/DDBJ whole genome shotgun (WGS) entry which is preliminary data.</text>
</comment>
<dbReference type="Pfam" id="PF00126">
    <property type="entry name" value="HTH_1"/>
    <property type="match status" value="1"/>
</dbReference>
<dbReference type="Pfam" id="PF03466">
    <property type="entry name" value="LysR_substrate"/>
    <property type="match status" value="1"/>
</dbReference>
<evidence type="ECO:0000256" key="3">
    <source>
        <dbReference type="ARBA" id="ARBA00023125"/>
    </source>
</evidence>
<feature type="domain" description="HTH lysR-type" evidence="5">
    <location>
        <begin position="3"/>
        <end position="60"/>
    </location>
</feature>
<keyword evidence="3" id="KW-0238">DNA-binding</keyword>
<keyword evidence="4" id="KW-0804">Transcription</keyword>
<organism evidence="6 7">
    <name type="scientific">Paucihalobacter ruber</name>
    <dbReference type="NCBI Taxonomy" id="2567861"/>
    <lineage>
        <taxon>Bacteria</taxon>
        <taxon>Pseudomonadati</taxon>
        <taxon>Bacteroidota</taxon>
        <taxon>Flavobacteriia</taxon>
        <taxon>Flavobacteriales</taxon>
        <taxon>Flavobacteriaceae</taxon>
        <taxon>Paucihalobacter</taxon>
    </lineage>
</organism>
<evidence type="ECO:0000259" key="5">
    <source>
        <dbReference type="PROSITE" id="PS50931"/>
    </source>
</evidence>
<evidence type="ECO:0000313" key="6">
    <source>
        <dbReference type="EMBL" id="TPV35064.1"/>
    </source>
</evidence>
<evidence type="ECO:0000256" key="1">
    <source>
        <dbReference type="ARBA" id="ARBA00009437"/>
    </source>
</evidence>
<comment type="similarity">
    <text evidence="1">Belongs to the LysR transcriptional regulatory family.</text>
</comment>
<dbReference type="InterPro" id="IPR036388">
    <property type="entry name" value="WH-like_DNA-bd_sf"/>
</dbReference>
<sequence length="308" mass="35139">MNFTLHQLKVFSEVAHFKSITKAAEALNMTQPAASIQLKNFQDQFDIPLYDVIGRQLYITEFGKEIYNVAQDILNQVSSINYKTEAFKGLLTGKLSISVVSTGNYVMPYFLKGFLQKHPNVELMLDVSNKTQVIKDLEDNLVDFSLVTVSPQHLKVHQQAIMGNKLHLVSAYNSRHISKSKLNINQLNDLPLIFREEGSGTRFTMQEFFKDLNIKPKIQLELSTHEAIIQAVVADIGVSIVSLLGIKNELEQKDLKIVPVKGLPLISEWKLIWLQSKTLSPVALAFLAYVRHNQQDIYHSYFSWQEKY</sequence>
<gene>
    <name evidence="6" type="ORF">FJ651_05950</name>
</gene>
<dbReference type="PROSITE" id="PS50931">
    <property type="entry name" value="HTH_LYSR"/>
    <property type="match status" value="1"/>
</dbReference>
<dbReference type="Gene3D" id="1.10.10.10">
    <property type="entry name" value="Winged helix-like DNA-binding domain superfamily/Winged helix DNA-binding domain"/>
    <property type="match status" value="1"/>
</dbReference>
<reference evidence="6 7" key="1">
    <citation type="submission" date="2019-06" db="EMBL/GenBank/DDBJ databases">
        <title>Flavobacteriaceae Paucihalobacterium erythroidium CWB-1, complete genome.</title>
        <authorList>
            <person name="Wu S."/>
        </authorList>
    </citation>
    <scope>NUCLEOTIDE SEQUENCE [LARGE SCALE GENOMIC DNA]</scope>
    <source>
        <strain evidence="6 7">CWB-1</strain>
    </source>
</reference>
<evidence type="ECO:0000256" key="4">
    <source>
        <dbReference type="ARBA" id="ARBA00023163"/>
    </source>
</evidence>
<dbReference type="GO" id="GO:0003700">
    <property type="term" value="F:DNA-binding transcription factor activity"/>
    <property type="evidence" value="ECO:0007669"/>
    <property type="project" value="InterPro"/>
</dbReference>
<dbReference type="SUPFAM" id="SSF46785">
    <property type="entry name" value="Winged helix' DNA-binding domain"/>
    <property type="match status" value="1"/>
</dbReference>
<dbReference type="EMBL" id="VHIQ01000002">
    <property type="protein sequence ID" value="TPV35064.1"/>
    <property type="molecule type" value="Genomic_DNA"/>
</dbReference>
<dbReference type="RefSeq" id="WP_140989540.1">
    <property type="nucleotide sequence ID" value="NZ_VHIQ01000002.1"/>
</dbReference>
<dbReference type="GO" id="GO:0000976">
    <property type="term" value="F:transcription cis-regulatory region binding"/>
    <property type="evidence" value="ECO:0007669"/>
    <property type="project" value="TreeGrafter"/>
</dbReference>
<dbReference type="Gene3D" id="3.40.190.290">
    <property type="match status" value="1"/>
</dbReference>
<evidence type="ECO:0000256" key="2">
    <source>
        <dbReference type="ARBA" id="ARBA00023015"/>
    </source>
</evidence>
<protein>
    <submittedName>
        <fullName evidence="6">LysR family transcriptional regulator</fullName>
    </submittedName>
</protein>
<dbReference type="InterPro" id="IPR036390">
    <property type="entry name" value="WH_DNA-bd_sf"/>
</dbReference>
<dbReference type="AlphaFoldDB" id="A0A506PN66"/>
<proteinExistence type="inferred from homology"/>
<evidence type="ECO:0000313" key="7">
    <source>
        <dbReference type="Proteomes" id="UP000317332"/>
    </source>
</evidence>
<name>A0A506PN66_9FLAO</name>